<organism evidence="5 6">
    <name type="scientific">Chlorella ohadii</name>
    <dbReference type="NCBI Taxonomy" id="2649997"/>
    <lineage>
        <taxon>Eukaryota</taxon>
        <taxon>Viridiplantae</taxon>
        <taxon>Chlorophyta</taxon>
        <taxon>core chlorophytes</taxon>
        <taxon>Trebouxiophyceae</taxon>
        <taxon>Chlorellales</taxon>
        <taxon>Chlorellaceae</taxon>
        <taxon>Chlorella clade</taxon>
        <taxon>Chlorella</taxon>
    </lineage>
</organism>
<keyword evidence="2" id="KW-1133">Transmembrane helix</keyword>
<gene>
    <name evidence="5" type="ORF">COHA_002352</name>
</gene>
<feature type="signal peptide" evidence="3">
    <location>
        <begin position="1"/>
        <end position="25"/>
    </location>
</feature>
<feature type="transmembrane region" description="Helical" evidence="2">
    <location>
        <begin position="361"/>
        <end position="383"/>
    </location>
</feature>
<dbReference type="PANTHER" id="PTHR32440:SF3">
    <property type="entry name" value="CALCINEURIN-LIKE PHOSPHOESTERASE DOMAIN-CONTAINING PROTEIN"/>
    <property type="match status" value="1"/>
</dbReference>
<feature type="chain" id="PRO_5042176943" description="Calcineurin-like phosphoesterase domain-containing protein" evidence="3">
    <location>
        <begin position="26"/>
        <end position="414"/>
    </location>
</feature>
<keyword evidence="2" id="KW-0812">Transmembrane</keyword>
<evidence type="ECO:0000256" key="2">
    <source>
        <dbReference type="SAM" id="Phobius"/>
    </source>
</evidence>
<dbReference type="GO" id="GO:0016788">
    <property type="term" value="F:hydrolase activity, acting on ester bonds"/>
    <property type="evidence" value="ECO:0007669"/>
    <property type="project" value="TreeGrafter"/>
</dbReference>
<name>A0AAD5H7R4_9CHLO</name>
<dbReference type="SUPFAM" id="SSF56300">
    <property type="entry name" value="Metallo-dependent phosphatases"/>
    <property type="match status" value="1"/>
</dbReference>
<dbReference type="PANTHER" id="PTHR32440">
    <property type="entry name" value="PHOSPHATASE DCR2-RELATED-RELATED"/>
    <property type="match status" value="1"/>
</dbReference>
<keyword evidence="6" id="KW-1185">Reference proteome</keyword>
<evidence type="ECO:0000256" key="3">
    <source>
        <dbReference type="SAM" id="SignalP"/>
    </source>
</evidence>
<dbReference type="AlphaFoldDB" id="A0AAD5H7R4"/>
<dbReference type="InterPro" id="IPR004843">
    <property type="entry name" value="Calcineurin-like_PHP"/>
</dbReference>
<dbReference type="InterPro" id="IPR029052">
    <property type="entry name" value="Metallo-depent_PP-like"/>
</dbReference>
<reference evidence="5" key="1">
    <citation type="submission" date="2020-11" db="EMBL/GenBank/DDBJ databases">
        <title>Chlorella ohadii genome sequencing and assembly.</title>
        <authorList>
            <person name="Murik O."/>
            <person name="Treves H."/>
            <person name="Kedem I."/>
            <person name="Shotland Y."/>
            <person name="Kaplan A."/>
        </authorList>
    </citation>
    <scope>NUCLEOTIDE SEQUENCE</scope>
    <source>
        <strain evidence="5">1</strain>
    </source>
</reference>
<evidence type="ECO:0000313" key="5">
    <source>
        <dbReference type="EMBL" id="KAI7844218.1"/>
    </source>
</evidence>
<dbReference type="Proteomes" id="UP001205105">
    <property type="component" value="Unassembled WGS sequence"/>
</dbReference>
<protein>
    <recommendedName>
        <fullName evidence="4">Calcineurin-like phosphoesterase domain-containing protein</fullName>
    </recommendedName>
</protein>
<feature type="compositionally biased region" description="Polar residues" evidence="1">
    <location>
        <begin position="313"/>
        <end position="322"/>
    </location>
</feature>
<evidence type="ECO:0000259" key="4">
    <source>
        <dbReference type="Pfam" id="PF00149"/>
    </source>
</evidence>
<feature type="region of interest" description="Disordered" evidence="1">
    <location>
        <begin position="313"/>
        <end position="333"/>
    </location>
</feature>
<keyword evidence="3" id="KW-0732">Signal</keyword>
<comment type="caution">
    <text evidence="5">The sequence shown here is derived from an EMBL/GenBank/DDBJ whole genome shotgun (WGS) entry which is preliminary data.</text>
</comment>
<evidence type="ECO:0000256" key="1">
    <source>
        <dbReference type="SAM" id="MobiDB-lite"/>
    </source>
</evidence>
<sequence>MRRGGALQALLALALAVGFLGSAQALRFDSRQRLKIVQAADIHFGEDGDADHATSQLLRDVLAAEQPDLVSGYAIPAANLVERVRLRMDAASLSGSWHEQQWRQLTAPLHEAGVPWAAILGNHDGEADLSRREVMALDAATGGSLSLSQSGPATLSGAGNYWLDVLEPGNSSQVAARLWSCVGGDIVEWVRQQAALLPRVPSLAFVHIPIPQFSEAWSSGAPANGTKGEETGCPLDDTGLFEVAKEFGIHSIYSGHDHDNDFAVELDGVRLAYGRKTGFGGYGPFSVQHGARVIELRMGEDTARSATWIRQQDGSQVFQQPVQEPRPHRQAGCPSIEGSCDKLLGPKMCLQLRGMRNGAEAAGALLASLVVLALTVVAGIVASRHALQHMRRRHGWRRLEAATAAKAHSPDAEV</sequence>
<dbReference type="CDD" id="cd07383">
    <property type="entry name" value="MPP_Dcr2"/>
    <property type="match status" value="1"/>
</dbReference>
<dbReference type="EMBL" id="JADXDR010000033">
    <property type="protein sequence ID" value="KAI7844218.1"/>
    <property type="molecule type" value="Genomic_DNA"/>
</dbReference>
<dbReference type="GO" id="GO:0005737">
    <property type="term" value="C:cytoplasm"/>
    <property type="evidence" value="ECO:0007669"/>
    <property type="project" value="TreeGrafter"/>
</dbReference>
<evidence type="ECO:0000313" key="6">
    <source>
        <dbReference type="Proteomes" id="UP001205105"/>
    </source>
</evidence>
<proteinExistence type="predicted"/>
<accession>A0AAD5H7R4</accession>
<keyword evidence="2" id="KW-0472">Membrane</keyword>
<feature type="domain" description="Calcineurin-like phosphoesterase" evidence="4">
    <location>
        <begin position="34"/>
        <end position="259"/>
    </location>
</feature>
<dbReference type="Gene3D" id="3.60.21.10">
    <property type="match status" value="1"/>
</dbReference>
<dbReference type="Pfam" id="PF00149">
    <property type="entry name" value="Metallophos"/>
    <property type="match status" value="1"/>
</dbReference>